<feature type="compositionally biased region" description="Polar residues" evidence="1">
    <location>
        <begin position="105"/>
        <end position="114"/>
    </location>
</feature>
<organism evidence="2 3">
    <name type="scientific">Portunus trituberculatus</name>
    <name type="common">Swimming crab</name>
    <name type="synonym">Neptunus trituberculatus</name>
    <dbReference type="NCBI Taxonomy" id="210409"/>
    <lineage>
        <taxon>Eukaryota</taxon>
        <taxon>Metazoa</taxon>
        <taxon>Ecdysozoa</taxon>
        <taxon>Arthropoda</taxon>
        <taxon>Crustacea</taxon>
        <taxon>Multicrustacea</taxon>
        <taxon>Malacostraca</taxon>
        <taxon>Eumalacostraca</taxon>
        <taxon>Eucarida</taxon>
        <taxon>Decapoda</taxon>
        <taxon>Pleocyemata</taxon>
        <taxon>Brachyura</taxon>
        <taxon>Eubrachyura</taxon>
        <taxon>Portunoidea</taxon>
        <taxon>Portunidae</taxon>
        <taxon>Portuninae</taxon>
        <taxon>Portunus</taxon>
    </lineage>
</organism>
<sequence length="129" mass="13996">MTSPPLITNLFSAYPRLQPLSHTLTPPSSVKDNQPTQSDIQSGTFQGWAEDAGALYLPATTPVSTWGLGGGQVHSHSPDSSPSTPPTPLWWSGREPALTRPGHSNLATFYQSNHRPTRRNHLQKSRGST</sequence>
<dbReference type="AlphaFoldDB" id="A0A5B7GKU1"/>
<feature type="region of interest" description="Disordered" evidence="1">
    <location>
        <begin position="60"/>
        <end position="129"/>
    </location>
</feature>
<protein>
    <submittedName>
        <fullName evidence="2">Uncharacterized protein</fullName>
    </submittedName>
</protein>
<proteinExistence type="predicted"/>
<dbReference type="EMBL" id="VSRR010014506">
    <property type="protein sequence ID" value="MPC57104.1"/>
    <property type="molecule type" value="Genomic_DNA"/>
</dbReference>
<keyword evidence="3" id="KW-1185">Reference proteome</keyword>
<reference evidence="2 3" key="1">
    <citation type="submission" date="2019-05" db="EMBL/GenBank/DDBJ databases">
        <title>Another draft genome of Portunus trituberculatus and its Hox gene families provides insights of decapod evolution.</title>
        <authorList>
            <person name="Jeong J.-H."/>
            <person name="Song I."/>
            <person name="Kim S."/>
            <person name="Choi T."/>
            <person name="Kim D."/>
            <person name="Ryu S."/>
            <person name="Kim W."/>
        </authorList>
    </citation>
    <scope>NUCLEOTIDE SEQUENCE [LARGE SCALE GENOMIC DNA]</scope>
    <source>
        <tissue evidence="2">Muscle</tissue>
    </source>
</reference>
<name>A0A5B7GKU1_PORTR</name>
<evidence type="ECO:0000256" key="1">
    <source>
        <dbReference type="SAM" id="MobiDB-lite"/>
    </source>
</evidence>
<dbReference type="Proteomes" id="UP000324222">
    <property type="component" value="Unassembled WGS sequence"/>
</dbReference>
<feature type="region of interest" description="Disordered" evidence="1">
    <location>
        <begin position="21"/>
        <end position="42"/>
    </location>
</feature>
<evidence type="ECO:0000313" key="3">
    <source>
        <dbReference type="Proteomes" id="UP000324222"/>
    </source>
</evidence>
<feature type="compositionally biased region" description="Basic residues" evidence="1">
    <location>
        <begin position="115"/>
        <end position="129"/>
    </location>
</feature>
<evidence type="ECO:0000313" key="2">
    <source>
        <dbReference type="EMBL" id="MPC57104.1"/>
    </source>
</evidence>
<gene>
    <name evidence="2" type="ORF">E2C01_051078</name>
</gene>
<accession>A0A5B7GKU1</accession>
<comment type="caution">
    <text evidence="2">The sequence shown here is derived from an EMBL/GenBank/DDBJ whole genome shotgun (WGS) entry which is preliminary data.</text>
</comment>